<proteinExistence type="predicted"/>
<comment type="caution">
    <text evidence="2">The sequence shown here is derived from an EMBL/GenBank/DDBJ whole genome shotgun (WGS) entry which is preliminary data.</text>
</comment>
<reference evidence="2 3" key="1">
    <citation type="submission" date="2023-05" db="EMBL/GenBank/DDBJ databases">
        <title>Sequencing and Assembly of Streptomyces sp. NP73.</title>
        <authorList>
            <person name="Konwar A.N."/>
            <person name="Saikia K."/>
            <person name="Thakur D."/>
        </authorList>
    </citation>
    <scope>NUCLEOTIDE SEQUENCE [LARGE SCALE GENOMIC DNA]</scope>
    <source>
        <strain evidence="2 3">NP73</strain>
    </source>
</reference>
<feature type="region of interest" description="Disordered" evidence="1">
    <location>
        <begin position="30"/>
        <end position="62"/>
    </location>
</feature>
<evidence type="ECO:0000313" key="3">
    <source>
        <dbReference type="Proteomes" id="UP001223390"/>
    </source>
</evidence>
<name>A0ABT7H2U9_9ACTN</name>
<feature type="compositionally biased region" description="Basic and acidic residues" evidence="1">
    <location>
        <begin position="34"/>
        <end position="62"/>
    </location>
</feature>
<dbReference type="EMBL" id="JASITI010000057">
    <property type="protein sequence ID" value="MDK9500232.1"/>
    <property type="molecule type" value="Genomic_DNA"/>
</dbReference>
<organism evidence="2 3">
    <name type="scientific">Streptomyces katrae</name>
    <dbReference type="NCBI Taxonomy" id="68223"/>
    <lineage>
        <taxon>Bacteria</taxon>
        <taxon>Bacillati</taxon>
        <taxon>Actinomycetota</taxon>
        <taxon>Actinomycetes</taxon>
        <taxon>Kitasatosporales</taxon>
        <taxon>Streptomycetaceae</taxon>
        <taxon>Streptomyces</taxon>
    </lineage>
</organism>
<dbReference type="Proteomes" id="UP001223390">
    <property type="component" value="Unassembled WGS sequence"/>
</dbReference>
<feature type="region of interest" description="Disordered" evidence="1">
    <location>
        <begin position="1"/>
        <end position="20"/>
    </location>
</feature>
<feature type="non-terminal residue" evidence="2">
    <location>
        <position position="62"/>
    </location>
</feature>
<keyword evidence="3" id="KW-1185">Reference proteome</keyword>
<sequence>MNISRTVGGRDSSSISDRPDLRLIAFRVPYGKTESGRREGKPLIESEPPERESAKAQDLESG</sequence>
<feature type="compositionally biased region" description="Polar residues" evidence="1">
    <location>
        <begin position="1"/>
        <end position="16"/>
    </location>
</feature>
<dbReference type="RefSeq" id="WP_285345904.1">
    <property type="nucleotide sequence ID" value="NZ_JASITI010000057.1"/>
</dbReference>
<accession>A0ABT7H2U9</accession>
<evidence type="ECO:0000256" key="1">
    <source>
        <dbReference type="SAM" id="MobiDB-lite"/>
    </source>
</evidence>
<evidence type="ECO:0000313" key="2">
    <source>
        <dbReference type="EMBL" id="MDK9500232.1"/>
    </source>
</evidence>
<protein>
    <submittedName>
        <fullName evidence="2">Uncharacterized protein</fullName>
    </submittedName>
</protein>
<gene>
    <name evidence="2" type="ORF">QEZ40_005861</name>
</gene>